<dbReference type="AlphaFoldDB" id="A0A3S5A9B9"/>
<organism evidence="2 3">
    <name type="scientific">Protopolystoma xenopodis</name>
    <dbReference type="NCBI Taxonomy" id="117903"/>
    <lineage>
        <taxon>Eukaryota</taxon>
        <taxon>Metazoa</taxon>
        <taxon>Spiralia</taxon>
        <taxon>Lophotrochozoa</taxon>
        <taxon>Platyhelminthes</taxon>
        <taxon>Monogenea</taxon>
        <taxon>Polyopisthocotylea</taxon>
        <taxon>Polystomatidea</taxon>
        <taxon>Polystomatidae</taxon>
        <taxon>Protopolystoma</taxon>
    </lineage>
</organism>
<gene>
    <name evidence="2" type="ORF">PXEA_LOCUS16771</name>
</gene>
<dbReference type="Proteomes" id="UP000784294">
    <property type="component" value="Unassembled WGS sequence"/>
</dbReference>
<protein>
    <submittedName>
        <fullName evidence="2">Uncharacterized protein</fullName>
    </submittedName>
</protein>
<name>A0A3S5A9B9_9PLAT</name>
<sequence>MDPQTPDNPASQQLVGQRHTPTQPLTHSTDEPASHLAIHPFIRLFIHSSIHPSVRPFVRRPGGLAGRQLVASQQSYSACTPYLPHAVFPAGPTTHPPNHLPTEPPGPADLR</sequence>
<evidence type="ECO:0000313" key="2">
    <source>
        <dbReference type="EMBL" id="VEL23331.1"/>
    </source>
</evidence>
<feature type="region of interest" description="Disordered" evidence="1">
    <location>
        <begin position="1"/>
        <end position="33"/>
    </location>
</feature>
<dbReference type="EMBL" id="CAAALY010061354">
    <property type="protein sequence ID" value="VEL23331.1"/>
    <property type="molecule type" value="Genomic_DNA"/>
</dbReference>
<evidence type="ECO:0000313" key="3">
    <source>
        <dbReference type="Proteomes" id="UP000784294"/>
    </source>
</evidence>
<feature type="compositionally biased region" description="Pro residues" evidence="1">
    <location>
        <begin position="94"/>
        <end position="111"/>
    </location>
</feature>
<accession>A0A3S5A9B9</accession>
<reference evidence="2" key="1">
    <citation type="submission" date="2018-11" db="EMBL/GenBank/DDBJ databases">
        <authorList>
            <consortium name="Pathogen Informatics"/>
        </authorList>
    </citation>
    <scope>NUCLEOTIDE SEQUENCE</scope>
</reference>
<proteinExistence type="predicted"/>
<feature type="region of interest" description="Disordered" evidence="1">
    <location>
        <begin position="89"/>
        <end position="111"/>
    </location>
</feature>
<comment type="caution">
    <text evidence="2">The sequence shown here is derived from an EMBL/GenBank/DDBJ whole genome shotgun (WGS) entry which is preliminary data.</text>
</comment>
<keyword evidence="3" id="KW-1185">Reference proteome</keyword>
<feature type="compositionally biased region" description="Polar residues" evidence="1">
    <location>
        <begin position="1"/>
        <end position="27"/>
    </location>
</feature>
<evidence type="ECO:0000256" key="1">
    <source>
        <dbReference type="SAM" id="MobiDB-lite"/>
    </source>
</evidence>